<keyword evidence="3" id="KW-1185">Reference proteome</keyword>
<gene>
    <name evidence="2" type="ORF">V6N11_043279</name>
</gene>
<proteinExistence type="predicted"/>
<dbReference type="Proteomes" id="UP001396334">
    <property type="component" value="Unassembled WGS sequence"/>
</dbReference>
<accession>A0ABR2QZE0</accession>
<name>A0ABR2QZE0_9ROSI</name>
<evidence type="ECO:0000313" key="3">
    <source>
        <dbReference type="Proteomes" id="UP001396334"/>
    </source>
</evidence>
<evidence type="ECO:0000313" key="2">
    <source>
        <dbReference type="EMBL" id="KAK9005859.1"/>
    </source>
</evidence>
<dbReference type="EMBL" id="JBBPBN010000030">
    <property type="protein sequence ID" value="KAK9005859.1"/>
    <property type="molecule type" value="Genomic_DNA"/>
</dbReference>
<organism evidence="2 3">
    <name type="scientific">Hibiscus sabdariffa</name>
    <name type="common">roselle</name>
    <dbReference type="NCBI Taxonomy" id="183260"/>
    <lineage>
        <taxon>Eukaryota</taxon>
        <taxon>Viridiplantae</taxon>
        <taxon>Streptophyta</taxon>
        <taxon>Embryophyta</taxon>
        <taxon>Tracheophyta</taxon>
        <taxon>Spermatophyta</taxon>
        <taxon>Magnoliopsida</taxon>
        <taxon>eudicotyledons</taxon>
        <taxon>Gunneridae</taxon>
        <taxon>Pentapetalae</taxon>
        <taxon>rosids</taxon>
        <taxon>malvids</taxon>
        <taxon>Malvales</taxon>
        <taxon>Malvaceae</taxon>
        <taxon>Malvoideae</taxon>
        <taxon>Hibiscus</taxon>
    </lineage>
</organism>
<comment type="caution">
    <text evidence="2">The sequence shown here is derived from an EMBL/GenBank/DDBJ whole genome shotgun (WGS) entry which is preliminary data.</text>
</comment>
<dbReference type="PANTHER" id="PTHR33143">
    <property type="entry name" value="F16F4.1 PROTEIN-RELATED"/>
    <property type="match status" value="1"/>
</dbReference>
<dbReference type="InterPro" id="IPR008889">
    <property type="entry name" value="VQ"/>
</dbReference>
<feature type="domain" description="VQ" evidence="1">
    <location>
        <begin position="39"/>
        <end position="63"/>
    </location>
</feature>
<reference evidence="2 3" key="1">
    <citation type="journal article" date="2024" name="G3 (Bethesda)">
        <title>Genome assembly of Hibiscus sabdariffa L. provides insights into metabolisms of medicinal natural products.</title>
        <authorList>
            <person name="Kim T."/>
        </authorList>
    </citation>
    <scope>NUCLEOTIDE SEQUENCE [LARGE SCALE GENOMIC DNA]</scope>
    <source>
        <strain evidence="2">TK-2024</strain>
        <tissue evidence="2">Old leaves</tissue>
    </source>
</reference>
<dbReference type="InterPro" id="IPR039607">
    <property type="entry name" value="VQ_8/17/18/20/21/25"/>
</dbReference>
<dbReference type="Pfam" id="PF05678">
    <property type="entry name" value="VQ"/>
    <property type="match status" value="1"/>
</dbReference>
<protein>
    <recommendedName>
        <fullName evidence="1">VQ domain-containing protein</fullName>
    </recommendedName>
</protein>
<dbReference type="PANTHER" id="PTHR33143:SF3">
    <property type="entry name" value="VQ MOTIF-CONTAINING PROTEIN 17-RELATED"/>
    <property type="match status" value="1"/>
</dbReference>
<sequence>MSMENLLIRRRNQTKLSVHKDSQTISKAKPKIRIIHVFAPEIIKTDAANFRELVQTLTGKPPQEKGCRRKPIITDRADSFCDKAAMATAKRRVKEEEGVWSNIGENFLSGFGDFDGVGGEFPLLPFDASQHMHGFDEAQLIA</sequence>
<evidence type="ECO:0000259" key="1">
    <source>
        <dbReference type="Pfam" id="PF05678"/>
    </source>
</evidence>